<gene>
    <name evidence="1" type="ORF">XH94_31315</name>
</gene>
<proteinExistence type="predicted"/>
<dbReference type="Pfam" id="PF04392">
    <property type="entry name" value="ABC_sub_bind"/>
    <property type="match status" value="1"/>
</dbReference>
<name>A0A4Q0SAQ2_9BRAD</name>
<accession>A0A4Q0SAQ2</accession>
<dbReference type="CDD" id="cd06325">
    <property type="entry name" value="PBP1_ABC_unchar_transporter"/>
    <property type="match status" value="1"/>
</dbReference>
<dbReference type="Proteomes" id="UP000290565">
    <property type="component" value="Unassembled WGS sequence"/>
</dbReference>
<organism evidence="1 2">
    <name type="scientific">Bradyrhizobium zhanjiangense</name>
    <dbReference type="NCBI Taxonomy" id="1325107"/>
    <lineage>
        <taxon>Bacteria</taxon>
        <taxon>Pseudomonadati</taxon>
        <taxon>Pseudomonadota</taxon>
        <taxon>Alphaproteobacteria</taxon>
        <taxon>Hyphomicrobiales</taxon>
        <taxon>Nitrobacteraceae</taxon>
        <taxon>Bradyrhizobium</taxon>
    </lineage>
</organism>
<evidence type="ECO:0008006" key="3">
    <source>
        <dbReference type="Google" id="ProtNLM"/>
    </source>
</evidence>
<sequence>MRRREFMGLIGGAAATWPLGARAQQPARSVYRVGYLASASREQTLRNVGAFEAGLRSLGYRVGENVVIEYRFADGDMGRLPALATEVAGLGVDVIVSGTNATTVAAMKATRTIPIVMANSAEPVSAGLVASLARPGGNVTGFSSEPGDEINGKRLEFLKDILPNLSRVGILWNPDFAPNQDRLTSLREVAQALALTLVPVEARGPDILEQAFATMVGERAQVLLVLSDGVLFNHRGLIGVMAVRNRLPAISAVREYAEAGFLLSYGIDLPDQFRRSATFVDKIFRGAKPGDLPVERPTKYELVINLQTAKALGINMPPTVLTWADVVIE</sequence>
<dbReference type="AlphaFoldDB" id="A0A4Q0SAQ2"/>
<dbReference type="Gene3D" id="3.40.50.2300">
    <property type="match status" value="2"/>
</dbReference>
<protein>
    <recommendedName>
        <fullName evidence="3">ABC transporter substrate-binding protein</fullName>
    </recommendedName>
</protein>
<dbReference type="PANTHER" id="PTHR35271">
    <property type="entry name" value="ABC TRANSPORTER, SUBSTRATE-BINDING LIPOPROTEIN-RELATED"/>
    <property type="match status" value="1"/>
</dbReference>
<dbReference type="EMBL" id="LBJM01000087">
    <property type="protein sequence ID" value="RXH32714.1"/>
    <property type="molecule type" value="Genomic_DNA"/>
</dbReference>
<dbReference type="PANTHER" id="PTHR35271:SF1">
    <property type="entry name" value="ABC TRANSPORTER, SUBSTRATE-BINDING LIPOPROTEIN"/>
    <property type="match status" value="1"/>
</dbReference>
<evidence type="ECO:0000313" key="1">
    <source>
        <dbReference type="EMBL" id="RXH32714.1"/>
    </source>
</evidence>
<dbReference type="InterPro" id="IPR007487">
    <property type="entry name" value="ABC_transpt-TYRBP-like"/>
</dbReference>
<reference evidence="1 2" key="1">
    <citation type="submission" date="2015-04" db="EMBL/GenBank/DDBJ databases">
        <title>Comparative genomics of rhizobia nodulating Arachis hypogaea in China.</title>
        <authorList>
            <person name="Li Y."/>
        </authorList>
    </citation>
    <scope>NUCLEOTIDE SEQUENCE [LARGE SCALE GENOMIC DNA]</scope>
    <source>
        <strain evidence="1 2">CCBAU 51787</strain>
    </source>
</reference>
<comment type="caution">
    <text evidence="1">The sequence shown here is derived from an EMBL/GenBank/DDBJ whole genome shotgun (WGS) entry which is preliminary data.</text>
</comment>
<evidence type="ECO:0000313" key="2">
    <source>
        <dbReference type="Proteomes" id="UP000290565"/>
    </source>
</evidence>